<evidence type="ECO:0000313" key="1">
    <source>
        <dbReference type="EMBL" id="MBW7455312.1"/>
    </source>
</evidence>
<accession>A0ABS7C339</accession>
<sequence>MYVYTGISEAQKIGKYGVDESARLMKRLAYIYRRLMMVGAAHMPARMNWHFKAGLARHLFEDSHAAGLFMKRASELRSPSVQQLKDPDPWLALFFDELLMARSDYELWTGIYGVVRPELRRLLRQYAQDTQPLV</sequence>
<evidence type="ECO:0000313" key="2">
    <source>
        <dbReference type="Proteomes" id="UP001519887"/>
    </source>
</evidence>
<dbReference type="Proteomes" id="UP001519887">
    <property type="component" value="Unassembled WGS sequence"/>
</dbReference>
<gene>
    <name evidence="1" type="ORF">K0U00_14900</name>
</gene>
<comment type="caution">
    <text evidence="1">The sequence shown here is derived from an EMBL/GenBank/DDBJ whole genome shotgun (WGS) entry which is preliminary data.</text>
</comment>
<name>A0ABS7C339_9BACL</name>
<organism evidence="1 2">
    <name type="scientific">Paenibacillus sepulcri</name>
    <dbReference type="NCBI Taxonomy" id="359917"/>
    <lineage>
        <taxon>Bacteria</taxon>
        <taxon>Bacillati</taxon>
        <taxon>Bacillota</taxon>
        <taxon>Bacilli</taxon>
        <taxon>Bacillales</taxon>
        <taxon>Paenibacillaceae</taxon>
        <taxon>Paenibacillus</taxon>
    </lineage>
</organism>
<reference evidence="1 2" key="1">
    <citation type="submission" date="2021-07" db="EMBL/GenBank/DDBJ databases">
        <title>Paenibacillus radiodurans sp. nov., isolated from the southeastern edge of Tengger Desert.</title>
        <authorList>
            <person name="Zhang G."/>
        </authorList>
    </citation>
    <scope>NUCLEOTIDE SEQUENCE [LARGE SCALE GENOMIC DNA]</scope>
    <source>
        <strain evidence="1 2">CCM 7311</strain>
    </source>
</reference>
<keyword evidence="2" id="KW-1185">Reference proteome</keyword>
<feature type="non-terminal residue" evidence="1">
    <location>
        <position position="134"/>
    </location>
</feature>
<proteinExistence type="predicted"/>
<dbReference type="EMBL" id="JAHZIK010000341">
    <property type="protein sequence ID" value="MBW7455312.1"/>
    <property type="molecule type" value="Genomic_DNA"/>
</dbReference>
<protein>
    <submittedName>
        <fullName evidence="1">Uncharacterized protein</fullName>
    </submittedName>
</protein>